<dbReference type="SUPFAM" id="SSF143548">
    <property type="entry name" value="Serine metabolism enzymes domain"/>
    <property type="match status" value="1"/>
</dbReference>
<dbReference type="SUPFAM" id="SSF55021">
    <property type="entry name" value="ACT-like"/>
    <property type="match status" value="1"/>
</dbReference>
<dbReference type="InterPro" id="IPR005130">
    <property type="entry name" value="Ser_deHydtase-like_asu"/>
</dbReference>
<reference evidence="14" key="1">
    <citation type="submission" date="2018-11" db="EMBL/GenBank/DDBJ databases">
        <title>Comparative genomics of Parolsenella catena and Libanicoccus massiliensis: Reclassification of Libanicoccus massiliensis as Parolsenella massiliensis comb. nov.</title>
        <authorList>
            <person name="Sakamoto M."/>
            <person name="Ikeyama N."/>
            <person name="Murakami T."/>
            <person name="Mori H."/>
            <person name="Yuki M."/>
            <person name="Ohkuma M."/>
        </authorList>
    </citation>
    <scope>NUCLEOTIDE SEQUENCE [LARGE SCALE GENOMIC DNA]</scope>
    <source>
        <strain evidence="14">JCM 31932</strain>
    </source>
</reference>
<dbReference type="NCBIfam" id="TIGR00718">
    <property type="entry name" value="sda_alpha"/>
    <property type="match status" value="1"/>
</dbReference>
<sequence>MVGILDIIGPVMVGPSSSHTAGAARLGSIARALLGSEPREASITLYGSFAKTYRGHGTDRAIAAGILGMRPDDPRLRDSLELAREQGMPIIFETSSEDAGHPNSVRMRLRGRDNAEVDVRGCSVGGGQVLVTSIDGMAVRISGTRRAFVVKHRDAPGLIAAVTDVLADCGANICDFSLSREARGGVAVMTIEVEGDVDERAEKRIRRLRDVVSCTSLAPVGDERDKGCAPVEVPDLSGIDAHVSAAALSSFVDEAERSARPLSSVILAQQAEVGDDSAQAILEQMGERLEVMSEAVERGCAEGLRSTSGFTGGDARRMRDAVREGGCATGGLVGNVAYRALAVSELNASMGRIVAAPTAGSCGIIPAVILTLRDELGCSRDACVRGLVTAGGIGMLIQRNATLAGAEGGCQAETGSAAAMAAAAMVELLGGSAQASSDAASMAIQALLGLVCDPVAGLVEVPCVNRNATGAMVAVTCAEMALAGIPAKISFDDAVEAMRCVGSAMPPSLRETGEGGLAVTASGMSMARELHSGCSSCGMCG</sequence>
<comment type="cofactor">
    <cofactor evidence="1 11">
        <name>[4Fe-4S] cluster</name>
        <dbReference type="ChEBI" id="CHEBI:49883"/>
    </cofactor>
</comment>
<evidence type="ECO:0000256" key="7">
    <source>
        <dbReference type="ARBA" id="ARBA00023004"/>
    </source>
</evidence>
<dbReference type="PANTHER" id="PTHR30182:SF1">
    <property type="entry name" value="L-SERINE DEHYDRATASE 1"/>
    <property type="match status" value="1"/>
</dbReference>
<dbReference type="GO" id="GO:0006094">
    <property type="term" value="P:gluconeogenesis"/>
    <property type="evidence" value="ECO:0007669"/>
    <property type="project" value="UniProtKB-KW"/>
</dbReference>
<evidence type="ECO:0000256" key="5">
    <source>
        <dbReference type="ARBA" id="ARBA00022485"/>
    </source>
</evidence>
<dbReference type="AlphaFoldDB" id="A0A3G9JZN3"/>
<dbReference type="InterPro" id="IPR029009">
    <property type="entry name" value="ASB_dom_sf"/>
</dbReference>
<dbReference type="CDD" id="cd04903">
    <property type="entry name" value="ACT_LSD"/>
    <property type="match status" value="1"/>
</dbReference>
<dbReference type="Gene3D" id="3.30.70.260">
    <property type="match status" value="1"/>
</dbReference>
<evidence type="ECO:0000259" key="12">
    <source>
        <dbReference type="PROSITE" id="PS51671"/>
    </source>
</evidence>
<evidence type="ECO:0000256" key="3">
    <source>
        <dbReference type="ARBA" id="ARBA00008636"/>
    </source>
</evidence>
<comment type="catalytic activity">
    <reaction evidence="10 11">
        <text>L-serine = pyruvate + NH4(+)</text>
        <dbReference type="Rhea" id="RHEA:19169"/>
        <dbReference type="ChEBI" id="CHEBI:15361"/>
        <dbReference type="ChEBI" id="CHEBI:28938"/>
        <dbReference type="ChEBI" id="CHEBI:33384"/>
        <dbReference type="EC" id="4.3.1.17"/>
    </reaction>
</comment>
<organism evidence="13 14">
    <name type="scientific">Parolsenella catena</name>
    <dbReference type="NCBI Taxonomy" id="2003188"/>
    <lineage>
        <taxon>Bacteria</taxon>
        <taxon>Bacillati</taxon>
        <taxon>Actinomycetota</taxon>
        <taxon>Coriobacteriia</taxon>
        <taxon>Coriobacteriales</taxon>
        <taxon>Atopobiaceae</taxon>
        <taxon>Parolsenella</taxon>
    </lineage>
</organism>
<dbReference type="KEGG" id="pcat:Pcatena_15640"/>
<dbReference type="InterPro" id="IPR005131">
    <property type="entry name" value="Ser_deHydtase_bsu"/>
</dbReference>
<dbReference type="InterPro" id="IPR051318">
    <property type="entry name" value="Fe-S_L-Ser"/>
</dbReference>
<evidence type="ECO:0000313" key="13">
    <source>
        <dbReference type="EMBL" id="BBH50977.1"/>
    </source>
</evidence>
<keyword evidence="6 11" id="KW-0479">Metal-binding</keyword>
<evidence type="ECO:0000256" key="6">
    <source>
        <dbReference type="ARBA" id="ARBA00022723"/>
    </source>
</evidence>
<dbReference type="EMBL" id="AP019367">
    <property type="protein sequence ID" value="BBH50977.1"/>
    <property type="molecule type" value="Genomic_DNA"/>
</dbReference>
<dbReference type="Pfam" id="PF03313">
    <property type="entry name" value="SDH_alpha"/>
    <property type="match status" value="1"/>
</dbReference>
<dbReference type="Pfam" id="PF22629">
    <property type="entry name" value="ACT_AHAS_ss"/>
    <property type="match status" value="1"/>
</dbReference>
<feature type="domain" description="ACT" evidence="12">
    <location>
        <begin position="147"/>
        <end position="222"/>
    </location>
</feature>
<dbReference type="InterPro" id="IPR045865">
    <property type="entry name" value="ACT-like_dom_sf"/>
</dbReference>
<dbReference type="InterPro" id="IPR004642">
    <property type="entry name" value="Ser_deHydtase_asu"/>
</dbReference>
<keyword evidence="5 11" id="KW-0004">4Fe-4S</keyword>
<proteinExistence type="inferred from homology"/>
<evidence type="ECO:0000256" key="10">
    <source>
        <dbReference type="ARBA" id="ARBA00049406"/>
    </source>
</evidence>
<dbReference type="NCBIfam" id="TIGR00719">
    <property type="entry name" value="sda_beta"/>
    <property type="match status" value="1"/>
</dbReference>
<dbReference type="GO" id="GO:0003941">
    <property type="term" value="F:L-serine ammonia-lyase activity"/>
    <property type="evidence" value="ECO:0007669"/>
    <property type="project" value="UniProtKB-UniRule"/>
</dbReference>
<keyword evidence="8 11" id="KW-0411">Iron-sulfur</keyword>
<comment type="pathway">
    <text evidence="2">Carbohydrate biosynthesis; gluconeogenesis.</text>
</comment>
<gene>
    <name evidence="13" type="ORF">Pcatena_15640</name>
</gene>
<dbReference type="GO" id="GO:0046872">
    <property type="term" value="F:metal ion binding"/>
    <property type="evidence" value="ECO:0007669"/>
    <property type="project" value="UniProtKB-KW"/>
</dbReference>
<dbReference type="Proteomes" id="UP000273154">
    <property type="component" value="Chromosome"/>
</dbReference>
<keyword evidence="14" id="KW-1185">Reference proteome</keyword>
<accession>A0A3G9JZN3</accession>
<dbReference type="OrthoDB" id="9805537at2"/>
<comment type="similarity">
    <text evidence="3 11">Belongs to the iron-sulfur dependent L-serine dehydratase family.</text>
</comment>
<dbReference type="Pfam" id="PF03315">
    <property type="entry name" value="SDH_beta"/>
    <property type="match status" value="1"/>
</dbReference>
<dbReference type="PROSITE" id="PS51671">
    <property type="entry name" value="ACT"/>
    <property type="match status" value="1"/>
</dbReference>
<dbReference type="InterPro" id="IPR054480">
    <property type="entry name" value="AHAS_small-like_ACT"/>
</dbReference>
<dbReference type="RefSeq" id="WP_126423211.1">
    <property type="nucleotide sequence ID" value="NZ_AP019367.1"/>
</dbReference>
<keyword evidence="4 11" id="KW-0312">Gluconeogenesis</keyword>
<evidence type="ECO:0000256" key="9">
    <source>
        <dbReference type="ARBA" id="ARBA00023239"/>
    </source>
</evidence>
<evidence type="ECO:0000256" key="11">
    <source>
        <dbReference type="RuleBase" id="RU366059"/>
    </source>
</evidence>
<name>A0A3G9JZN3_9ACTN</name>
<evidence type="ECO:0000256" key="8">
    <source>
        <dbReference type="ARBA" id="ARBA00023014"/>
    </source>
</evidence>
<dbReference type="GO" id="GO:0051539">
    <property type="term" value="F:4 iron, 4 sulfur cluster binding"/>
    <property type="evidence" value="ECO:0007669"/>
    <property type="project" value="UniProtKB-UniRule"/>
</dbReference>
<dbReference type="EC" id="4.3.1.17" evidence="11"/>
<evidence type="ECO:0000256" key="4">
    <source>
        <dbReference type="ARBA" id="ARBA00022432"/>
    </source>
</evidence>
<protein>
    <recommendedName>
        <fullName evidence="11">L-serine dehydratase</fullName>
        <ecNumber evidence="11">4.3.1.17</ecNumber>
    </recommendedName>
</protein>
<keyword evidence="7 11" id="KW-0408">Iron</keyword>
<dbReference type="InterPro" id="IPR002912">
    <property type="entry name" value="ACT_dom"/>
</dbReference>
<dbReference type="InterPro" id="IPR004643">
    <property type="entry name" value="Fe-S_L-Ser_bsu"/>
</dbReference>
<evidence type="ECO:0000256" key="2">
    <source>
        <dbReference type="ARBA" id="ARBA00004742"/>
    </source>
</evidence>
<dbReference type="Gene3D" id="3.30.1330.90">
    <property type="entry name" value="D-3-phosphoglycerate dehydrogenase, domain 3"/>
    <property type="match status" value="1"/>
</dbReference>
<keyword evidence="9 11" id="KW-0456">Lyase</keyword>
<evidence type="ECO:0000313" key="14">
    <source>
        <dbReference type="Proteomes" id="UP000273154"/>
    </source>
</evidence>
<evidence type="ECO:0000256" key="1">
    <source>
        <dbReference type="ARBA" id="ARBA00001966"/>
    </source>
</evidence>
<dbReference type="GeneID" id="88849705"/>
<dbReference type="PANTHER" id="PTHR30182">
    <property type="entry name" value="L-SERINE DEHYDRATASE"/>
    <property type="match status" value="1"/>
</dbReference>